<evidence type="ECO:0000313" key="6">
    <source>
        <dbReference type="Proteomes" id="UP000002968"/>
    </source>
</evidence>
<dbReference type="InterPro" id="IPR015590">
    <property type="entry name" value="Aldehyde_DH_dom"/>
</dbReference>
<dbReference type="Proteomes" id="UP000002968">
    <property type="component" value="Unassembled WGS sequence"/>
</dbReference>
<evidence type="ECO:0000259" key="4">
    <source>
        <dbReference type="Pfam" id="PF00171"/>
    </source>
</evidence>
<name>D9XT93_9ACTN</name>
<feature type="compositionally biased region" description="Basic residues" evidence="3">
    <location>
        <begin position="335"/>
        <end position="400"/>
    </location>
</feature>
<dbReference type="HOGENOM" id="CLU_579453_0_0_11"/>
<protein>
    <submittedName>
        <fullName evidence="5">Aldehyde dehydrogenase</fullName>
    </submittedName>
</protein>
<dbReference type="PANTHER" id="PTHR11699">
    <property type="entry name" value="ALDEHYDE DEHYDROGENASE-RELATED"/>
    <property type="match status" value="1"/>
</dbReference>
<organism evidence="5 6">
    <name type="scientific">Streptomyces griseoflavus Tu4000</name>
    <dbReference type="NCBI Taxonomy" id="467200"/>
    <lineage>
        <taxon>Bacteria</taxon>
        <taxon>Bacillati</taxon>
        <taxon>Actinomycetota</taxon>
        <taxon>Actinomycetes</taxon>
        <taxon>Kitasatosporales</taxon>
        <taxon>Streptomycetaceae</taxon>
        <taxon>Streptomyces</taxon>
    </lineage>
</organism>
<evidence type="ECO:0000256" key="3">
    <source>
        <dbReference type="SAM" id="MobiDB-lite"/>
    </source>
</evidence>
<feature type="compositionally biased region" description="Basic and acidic residues" evidence="3">
    <location>
        <begin position="461"/>
        <end position="472"/>
    </location>
</feature>
<feature type="region of interest" description="Disordered" evidence="3">
    <location>
        <begin position="445"/>
        <end position="472"/>
    </location>
</feature>
<dbReference type="GO" id="GO:0016491">
    <property type="term" value="F:oxidoreductase activity"/>
    <property type="evidence" value="ECO:0007669"/>
    <property type="project" value="UniProtKB-KW"/>
</dbReference>
<feature type="region of interest" description="Disordered" evidence="3">
    <location>
        <begin position="1"/>
        <end position="21"/>
    </location>
</feature>
<dbReference type="AlphaFoldDB" id="D9XT93"/>
<dbReference type="STRING" id="467200.SSRG_05096"/>
<dbReference type="Gene3D" id="3.40.605.10">
    <property type="entry name" value="Aldehyde Dehydrogenase, Chain A, domain 1"/>
    <property type="match status" value="1"/>
</dbReference>
<keyword evidence="6" id="KW-1185">Reference proteome</keyword>
<dbReference type="Pfam" id="PF00171">
    <property type="entry name" value="Aldedh"/>
    <property type="match status" value="1"/>
</dbReference>
<comment type="similarity">
    <text evidence="1">Belongs to the aldehyde dehydrogenase family.</text>
</comment>
<dbReference type="FunFam" id="3.40.605.10:FF:000007">
    <property type="entry name" value="NAD/NADP-dependent betaine aldehyde dehydrogenase"/>
    <property type="match status" value="1"/>
</dbReference>
<evidence type="ECO:0000256" key="2">
    <source>
        <dbReference type="ARBA" id="ARBA00023002"/>
    </source>
</evidence>
<feature type="region of interest" description="Disordered" evidence="3">
    <location>
        <begin position="246"/>
        <end position="428"/>
    </location>
</feature>
<proteinExistence type="inferred from homology"/>
<sequence>MGAAPLLRTHVRPSVSDHPPELQVRNPATEEVIATVPAATPADVDAAVVRAARAQTAWAALAPGDRARLLRRFAAAVDEHTEELALLEVREAGHTLGNARWEAGNVRDLLDYAAGGVERLTGRQIPVPGGVNVTFLEPLGVVGVIAPWNFPMPIAAWGAAPALAAGNAVLLKPAETTPLTALRLAGLALEAGLPEGLFQVLPGHGPVAGNALVEHPDVAKIVFTESTAVGKRVWARGADRLKRVTLELGGKSKQNSLRRRRSGGRRGGRPHVLPRQRRPGLLRPHPRPRRTLRVRQVPGPPRPRRRVRQGRRPGRRERPDGPADLPHPAGPGPLVRHRRPRRDPRQGPRRPRLLVPAHRPHRRRPPRTGGRRGGLRPRRRGPPLRRRGRRRTPGQRHRLRPVGLRLDPGRRPRPAPYPGRPGGQPVRQLPLQRALLDPLRRVQAVRRRPRAGPGRAGRLHRNQERLHQHGGL</sequence>
<reference evidence="5" key="1">
    <citation type="submission" date="2009-02" db="EMBL/GenBank/DDBJ databases">
        <title>Annotation of Streptomyces griseoflavus strain Tu4000.</title>
        <authorList>
            <consortium name="The Broad Institute Genome Sequencing Platform"/>
            <consortium name="Broad Institute Microbial Sequencing Center"/>
            <person name="Fischbach M."/>
            <person name="Godfrey P."/>
            <person name="Ward D."/>
            <person name="Young S."/>
            <person name="Zeng Q."/>
            <person name="Koehrsen M."/>
            <person name="Alvarado L."/>
            <person name="Berlin A.M."/>
            <person name="Bochicchio J."/>
            <person name="Borenstein D."/>
            <person name="Chapman S.B."/>
            <person name="Chen Z."/>
            <person name="Engels R."/>
            <person name="Freedman E."/>
            <person name="Gellesch M."/>
            <person name="Goldberg J."/>
            <person name="Griggs A."/>
            <person name="Gujja S."/>
            <person name="Heilman E.R."/>
            <person name="Heiman D.I."/>
            <person name="Hepburn T.A."/>
            <person name="Howarth C."/>
            <person name="Jen D."/>
            <person name="Larson L."/>
            <person name="Lewis B."/>
            <person name="Mehta T."/>
            <person name="Park D."/>
            <person name="Pearson M."/>
            <person name="Richards J."/>
            <person name="Roberts A."/>
            <person name="Saif S."/>
            <person name="Shea T.D."/>
            <person name="Shenoy N."/>
            <person name="Sisk P."/>
            <person name="Stolte C."/>
            <person name="Sykes S.N."/>
            <person name="Thomson T."/>
            <person name="Walk T."/>
            <person name="White J."/>
            <person name="Yandava C."/>
            <person name="Straight P."/>
            <person name="Clardy J."/>
            <person name="Hung D."/>
            <person name="Kolter R."/>
            <person name="Mekalanos J."/>
            <person name="Walker S."/>
            <person name="Walsh C.T."/>
            <person name="Wieland-Brown L.C."/>
            <person name="Haas B."/>
            <person name="Nusbaum C."/>
            <person name="Birren B."/>
        </authorList>
    </citation>
    <scope>NUCLEOTIDE SEQUENCE [LARGE SCALE GENOMIC DNA]</scope>
    <source>
        <strain evidence="5">Tu4000</strain>
    </source>
</reference>
<feature type="non-terminal residue" evidence="5">
    <location>
        <position position="472"/>
    </location>
</feature>
<evidence type="ECO:0000256" key="1">
    <source>
        <dbReference type="ARBA" id="ARBA00009986"/>
    </source>
</evidence>
<gene>
    <name evidence="5" type="ORF">SSRG_05096</name>
</gene>
<evidence type="ECO:0000313" key="5">
    <source>
        <dbReference type="EMBL" id="EFL42292.1"/>
    </source>
</evidence>
<accession>D9XT93</accession>
<dbReference type="SUPFAM" id="SSF53720">
    <property type="entry name" value="ALDH-like"/>
    <property type="match status" value="1"/>
</dbReference>
<dbReference type="EMBL" id="GG657758">
    <property type="protein sequence ID" value="EFL42292.1"/>
    <property type="molecule type" value="Genomic_DNA"/>
</dbReference>
<dbReference type="InterPro" id="IPR016162">
    <property type="entry name" value="Ald_DH_N"/>
</dbReference>
<feature type="domain" description="Aldehyde dehydrogenase" evidence="4">
    <location>
        <begin position="20"/>
        <end position="253"/>
    </location>
</feature>
<keyword evidence="2" id="KW-0560">Oxidoreductase</keyword>
<dbReference type="InterPro" id="IPR016161">
    <property type="entry name" value="Ald_DH/histidinol_DH"/>
</dbReference>
<feature type="compositionally biased region" description="Basic residues" evidence="3">
    <location>
        <begin position="256"/>
        <end position="293"/>
    </location>
</feature>
<feature type="compositionally biased region" description="Basic residues" evidence="3">
    <location>
        <begin position="302"/>
        <end position="315"/>
    </location>
</feature>